<name>A0AAN9ZI99_9ORTH</name>
<dbReference type="Proteomes" id="UP001378592">
    <property type="component" value="Unassembled WGS sequence"/>
</dbReference>
<sequence length="72" mass="7075">MRVCVCLQLDGRTVAATAGARAAGGVARNVAAALALLGAAPRLLTALGDDAAGRFVLASLPPSVKGRNLSSC</sequence>
<dbReference type="GO" id="GO:0016301">
    <property type="term" value="F:kinase activity"/>
    <property type="evidence" value="ECO:0007669"/>
    <property type="project" value="UniProtKB-KW"/>
</dbReference>
<gene>
    <name evidence="4" type="ORF">R5R35_001532</name>
</gene>
<dbReference type="InterPro" id="IPR011611">
    <property type="entry name" value="PfkB_dom"/>
</dbReference>
<reference evidence="4 5" key="1">
    <citation type="submission" date="2024-03" db="EMBL/GenBank/DDBJ databases">
        <title>The genome assembly and annotation of the cricket Gryllus longicercus Weissman &amp; Gray.</title>
        <authorList>
            <person name="Szrajer S."/>
            <person name="Gray D."/>
            <person name="Ylla G."/>
        </authorList>
    </citation>
    <scope>NUCLEOTIDE SEQUENCE [LARGE SCALE GENOMIC DNA]</scope>
    <source>
        <strain evidence="4">DAG 2021-001</strain>
        <tissue evidence="4">Whole body minus gut</tissue>
    </source>
</reference>
<dbReference type="PROSITE" id="PS00583">
    <property type="entry name" value="PFKB_KINASES_1"/>
    <property type="match status" value="1"/>
</dbReference>
<feature type="domain" description="Carbohydrate kinase PfkB" evidence="3">
    <location>
        <begin position="11"/>
        <end position="60"/>
    </location>
</feature>
<keyword evidence="2" id="KW-0418">Kinase</keyword>
<keyword evidence="1" id="KW-0808">Transferase</keyword>
<evidence type="ECO:0000313" key="4">
    <source>
        <dbReference type="EMBL" id="KAK7874437.1"/>
    </source>
</evidence>
<evidence type="ECO:0000256" key="2">
    <source>
        <dbReference type="ARBA" id="ARBA00022777"/>
    </source>
</evidence>
<dbReference type="GO" id="GO:0006796">
    <property type="term" value="P:phosphate-containing compound metabolic process"/>
    <property type="evidence" value="ECO:0007669"/>
    <property type="project" value="UniProtKB-ARBA"/>
</dbReference>
<dbReference type="InterPro" id="IPR029056">
    <property type="entry name" value="Ribokinase-like"/>
</dbReference>
<comment type="caution">
    <text evidence="4">The sequence shown here is derived from an EMBL/GenBank/DDBJ whole genome shotgun (WGS) entry which is preliminary data.</text>
</comment>
<protein>
    <recommendedName>
        <fullName evidence="3">Carbohydrate kinase PfkB domain-containing protein</fullName>
    </recommendedName>
</protein>
<proteinExistence type="predicted"/>
<accession>A0AAN9ZI99</accession>
<dbReference type="AlphaFoldDB" id="A0AAN9ZI99"/>
<keyword evidence="5" id="KW-1185">Reference proteome</keyword>
<dbReference type="Gene3D" id="3.40.1190.20">
    <property type="match status" value="1"/>
</dbReference>
<evidence type="ECO:0000313" key="5">
    <source>
        <dbReference type="Proteomes" id="UP001378592"/>
    </source>
</evidence>
<organism evidence="4 5">
    <name type="scientific">Gryllus longicercus</name>
    <dbReference type="NCBI Taxonomy" id="2509291"/>
    <lineage>
        <taxon>Eukaryota</taxon>
        <taxon>Metazoa</taxon>
        <taxon>Ecdysozoa</taxon>
        <taxon>Arthropoda</taxon>
        <taxon>Hexapoda</taxon>
        <taxon>Insecta</taxon>
        <taxon>Pterygota</taxon>
        <taxon>Neoptera</taxon>
        <taxon>Polyneoptera</taxon>
        <taxon>Orthoptera</taxon>
        <taxon>Ensifera</taxon>
        <taxon>Gryllidea</taxon>
        <taxon>Grylloidea</taxon>
        <taxon>Gryllidae</taxon>
        <taxon>Gryllinae</taxon>
        <taxon>Gryllus</taxon>
    </lineage>
</organism>
<dbReference type="EMBL" id="JAZDUA010000002">
    <property type="protein sequence ID" value="KAK7874437.1"/>
    <property type="molecule type" value="Genomic_DNA"/>
</dbReference>
<dbReference type="Pfam" id="PF00294">
    <property type="entry name" value="PfkB"/>
    <property type="match status" value="1"/>
</dbReference>
<evidence type="ECO:0000259" key="3">
    <source>
        <dbReference type="Pfam" id="PF00294"/>
    </source>
</evidence>
<dbReference type="SUPFAM" id="SSF53613">
    <property type="entry name" value="Ribokinase-like"/>
    <property type="match status" value="1"/>
</dbReference>
<evidence type="ECO:0000256" key="1">
    <source>
        <dbReference type="ARBA" id="ARBA00022679"/>
    </source>
</evidence>
<dbReference type="InterPro" id="IPR002173">
    <property type="entry name" value="Carboh/pur_kinase_PfkB_CS"/>
</dbReference>